<name>A0A2P2PB66_RHIMU</name>
<reference evidence="1" key="1">
    <citation type="submission" date="2018-02" db="EMBL/GenBank/DDBJ databases">
        <title>Rhizophora mucronata_Transcriptome.</title>
        <authorList>
            <person name="Meera S.P."/>
            <person name="Sreeshan A."/>
            <person name="Augustine A."/>
        </authorList>
    </citation>
    <scope>NUCLEOTIDE SEQUENCE</scope>
    <source>
        <tissue evidence="1">Leaf</tissue>
    </source>
</reference>
<evidence type="ECO:0000313" key="1">
    <source>
        <dbReference type="EMBL" id="MBX51974.1"/>
    </source>
</evidence>
<protein>
    <submittedName>
        <fullName evidence="1">Uncharacterized protein</fullName>
    </submittedName>
</protein>
<dbReference type="AlphaFoldDB" id="A0A2P2PB66"/>
<proteinExistence type="predicted"/>
<dbReference type="EMBL" id="GGEC01071490">
    <property type="protein sequence ID" value="MBX51974.1"/>
    <property type="molecule type" value="Transcribed_RNA"/>
</dbReference>
<accession>A0A2P2PB66</accession>
<sequence>MLSFVLKQLHRQVTFIH</sequence>
<organism evidence="1">
    <name type="scientific">Rhizophora mucronata</name>
    <name type="common">Asiatic mangrove</name>
    <dbReference type="NCBI Taxonomy" id="61149"/>
    <lineage>
        <taxon>Eukaryota</taxon>
        <taxon>Viridiplantae</taxon>
        <taxon>Streptophyta</taxon>
        <taxon>Embryophyta</taxon>
        <taxon>Tracheophyta</taxon>
        <taxon>Spermatophyta</taxon>
        <taxon>Magnoliopsida</taxon>
        <taxon>eudicotyledons</taxon>
        <taxon>Gunneridae</taxon>
        <taxon>Pentapetalae</taxon>
        <taxon>rosids</taxon>
        <taxon>fabids</taxon>
        <taxon>Malpighiales</taxon>
        <taxon>Rhizophoraceae</taxon>
        <taxon>Rhizophora</taxon>
    </lineage>
</organism>